<keyword evidence="2" id="KW-0732">Signal</keyword>
<feature type="signal peptide" evidence="2">
    <location>
        <begin position="1"/>
        <end position="21"/>
    </location>
</feature>
<reference evidence="3 4" key="1">
    <citation type="submission" date="2020-04" db="EMBL/GenBank/DDBJ databases">
        <title>Enterovirga sp. isolate from soil.</title>
        <authorList>
            <person name="Chea S."/>
            <person name="Kim D.-U."/>
        </authorList>
    </citation>
    <scope>NUCLEOTIDE SEQUENCE [LARGE SCALE GENOMIC DNA]</scope>
    <source>
        <strain evidence="3 4">DB1703</strain>
    </source>
</reference>
<name>A0A849I7U3_9HYPH</name>
<accession>A0A849I7U3</accession>
<proteinExistence type="predicted"/>
<feature type="chain" id="PRO_5032660463" evidence="2">
    <location>
        <begin position="22"/>
        <end position="152"/>
    </location>
</feature>
<sequence>MVRSILAATLVLALSAGAALAQPAGRPQPGRPPAAQPQPPAPPPIFPCRTEAETCFLGIVIGSQLAVIYTNAENAAGLDAKPVDVLGADGAKADLAPHAGRVVMVAGTYDPKTGIKGEVVEVASPLVSLSIKAQLGAEGAGPPAQQPAPKRR</sequence>
<dbReference type="Proteomes" id="UP000564885">
    <property type="component" value="Unassembled WGS sequence"/>
</dbReference>
<dbReference type="EMBL" id="JABEPP010000002">
    <property type="protein sequence ID" value="NNM72479.1"/>
    <property type="molecule type" value="Genomic_DNA"/>
</dbReference>
<dbReference type="RefSeq" id="WP_171217945.1">
    <property type="nucleotide sequence ID" value="NZ_JABEPP010000002.1"/>
</dbReference>
<organism evidence="3 4">
    <name type="scientific">Enterovirga aerilata</name>
    <dbReference type="NCBI Taxonomy" id="2730920"/>
    <lineage>
        <taxon>Bacteria</taxon>
        <taxon>Pseudomonadati</taxon>
        <taxon>Pseudomonadota</taxon>
        <taxon>Alphaproteobacteria</taxon>
        <taxon>Hyphomicrobiales</taxon>
        <taxon>Methylobacteriaceae</taxon>
        <taxon>Enterovirga</taxon>
    </lineage>
</organism>
<comment type="caution">
    <text evidence="3">The sequence shown here is derived from an EMBL/GenBank/DDBJ whole genome shotgun (WGS) entry which is preliminary data.</text>
</comment>
<evidence type="ECO:0000256" key="2">
    <source>
        <dbReference type="SAM" id="SignalP"/>
    </source>
</evidence>
<evidence type="ECO:0000313" key="4">
    <source>
        <dbReference type="Proteomes" id="UP000564885"/>
    </source>
</evidence>
<keyword evidence="4" id="KW-1185">Reference proteome</keyword>
<evidence type="ECO:0000256" key="1">
    <source>
        <dbReference type="SAM" id="MobiDB-lite"/>
    </source>
</evidence>
<dbReference type="AlphaFoldDB" id="A0A849I7U3"/>
<protein>
    <submittedName>
        <fullName evidence="3">Uncharacterized protein</fullName>
    </submittedName>
</protein>
<feature type="compositionally biased region" description="Pro residues" evidence="1">
    <location>
        <begin position="29"/>
        <end position="44"/>
    </location>
</feature>
<evidence type="ECO:0000313" key="3">
    <source>
        <dbReference type="EMBL" id="NNM72479.1"/>
    </source>
</evidence>
<gene>
    <name evidence="3" type="ORF">HJG44_08775</name>
</gene>
<feature type="region of interest" description="Disordered" evidence="1">
    <location>
        <begin position="22"/>
        <end position="44"/>
    </location>
</feature>